<reference evidence="2" key="1">
    <citation type="submission" date="2022-08" db="EMBL/GenBank/DDBJ databases">
        <authorList>
            <person name="Kallberg Y."/>
            <person name="Tangrot J."/>
            <person name="Rosling A."/>
        </authorList>
    </citation>
    <scope>NUCLEOTIDE SEQUENCE</scope>
    <source>
        <strain evidence="2">Wild A</strain>
    </source>
</reference>
<keyword evidence="3" id="KW-1185">Reference proteome</keyword>
<dbReference type="EMBL" id="CAMKVN010019160">
    <property type="protein sequence ID" value="CAI2198645.1"/>
    <property type="molecule type" value="Genomic_DNA"/>
</dbReference>
<proteinExistence type="predicted"/>
<evidence type="ECO:0000313" key="3">
    <source>
        <dbReference type="Proteomes" id="UP001153678"/>
    </source>
</evidence>
<comment type="caution">
    <text evidence="2">The sequence shown here is derived from an EMBL/GenBank/DDBJ whole genome shotgun (WGS) entry which is preliminary data.</text>
</comment>
<dbReference type="AlphaFoldDB" id="A0A9W4TAP0"/>
<name>A0A9W4TAP0_9GLOM</name>
<protein>
    <submittedName>
        <fullName evidence="2">8776_t:CDS:1</fullName>
    </submittedName>
</protein>
<dbReference type="OrthoDB" id="10596805at2759"/>
<gene>
    <name evidence="2" type="ORF">FWILDA_LOCUS18676</name>
</gene>
<accession>A0A9W4TAP0</accession>
<sequence length="379" mass="45361">INNTRVAYDEDFTCLKTNDEKFFIHSKKLGIPTEPLDLNEVEKKVYMKDYLYLLVSLFDYPWIWNDNHYAIDSKSENYIFANVSDKLDSSAEVKTNEQSEPSKITPKQNLSNCQLDKGSIIWKIKIEGLDNPKFKTLDKDTIEFIDEISKEKFKTLDKDTMEFIDEKTKENRKTIYKTSIKNYIKKFDLESDEALIEDFIKRLIIIDKESKKEKDYKEKKIINLDINERMTKLEEETIKFEEEVHKNWKNKIEKLMREFTIRMTKIKKLAKDNFQINIAENELRVEKDLIRLFGADKYLRDAKVKKNKYIKIFAFKSLKNNDIFILTEIGIFIFHLIDDNKNLISLNYYHIHLYESDIFIGDENRTSDYDELIYGWMAY</sequence>
<feature type="coiled-coil region" evidence="1">
    <location>
        <begin position="223"/>
        <end position="258"/>
    </location>
</feature>
<organism evidence="2 3">
    <name type="scientific">Funneliformis geosporum</name>
    <dbReference type="NCBI Taxonomy" id="1117311"/>
    <lineage>
        <taxon>Eukaryota</taxon>
        <taxon>Fungi</taxon>
        <taxon>Fungi incertae sedis</taxon>
        <taxon>Mucoromycota</taxon>
        <taxon>Glomeromycotina</taxon>
        <taxon>Glomeromycetes</taxon>
        <taxon>Glomerales</taxon>
        <taxon>Glomeraceae</taxon>
        <taxon>Funneliformis</taxon>
    </lineage>
</organism>
<dbReference type="Proteomes" id="UP001153678">
    <property type="component" value="Unassembled WGS sequence"/>
</dbReference>
<keyword evidence="1" id="KW-0175">Coiled coil</keyword>
<feature type="non-terminal residue" evidence="2">
    <location>
        <position position="1"/>
    </location>
</feature>
<evidence type="ECO:0000313" key="2">
    <source>
        <dbReference type="EMBL" id="CAI2198645.1"/>
    </source>
</evidence>
<feature type="non-terminal residue" evidence="2">
    <location>
        <position position="379"/>
    </location>
</feature>
<evidence type="ECO:0000256" key="1">
    <source>
        <dbReference type="SAM" id="Coils"/>
    </source>
</evidence>